<keyword evidence="3" id="KW-1185">Reference proteome</keyword>
<dbReference type="PANTHER" id="PTHR23171:SF4">
    <property type="entry name" value="TUFTELIN"/>
    <property type="match status" value="1"/>
</dbReference>
<dbReference type="CTD" id="108712935"/>
<gene>
    <name evidence="4" type="primary">LOC108712935</name>
</gene>
<organism evidence="3 4">
    <name type="scientific">Xenopus laevis</name>
    <name type="common">African clawed frog</name>
    <dbReference type="NCBI Taxonomy" id="8355"/>
    <lineage>
        <taxon>Eukaryota</taxon>
        <taxon>Metazoa</taxon>
        <taxon>Chordata</taxon>
        <taxon>Craniata</taxon>
        <taxon>Vertebrata</taxon>
        <taxon>Euteleostomi</taxon>
        <taxon>Amphibia</taxon>
        <taxon>Batrachia</taxon>
        <taxon>Anura</taxon>
        <taxon>Pipoidea</taxon>
        <taxon>Pipidae</taxon>
        <taxon>Xenopodinae</taxon>
        <taxon>Xenopus</taxon>
        <taxon>Xenopus</taxon>
    </lineage>
</organism>
<dbReference type="Proteomes" id="UP000186698">
    <property type="component" value="Chromosome 3S"/>
</dbReference>
<dbReference type="GO" id="GO:0005665">
    <property type="term" value="C:RNA polymerase II, core complex"/>
    <property type="evidence" value="ECO:0000318"/>
    <property type="project" value="GO_Central"/>
</dbReference>
<evidence type="ECO:0000313" key="3">
    <source>
        <dbReference type="Proteomes" id="UP000186698"/>
    </source>
</evidence>
<accession>A0A8J0UVN8</accession>
<dbReference type="GO" id="GO:0006368">
    <property type="term" value="P:transcription elongation by RNA polymerase II"/>
    <property type="evidence" value="ECO:0007669"/>
    <property type="project" value="InterPro"/>
</dbReference>
<feature type="region of interest" description="Disordered" evidence="2">
    <location>
        <begin position="1"/>
        <end position="76"/>
    </location>
</feature>
<dbReference type="RefSeq" id="XP_018110964.1">
    <property type="nucleotide sequence ID" value="XM_018255475.2"/>
</dbReference>
<dbReference type="PANTHER" id="PTHR23171">
    <property type="entry name" value="GDOWN1"/>
    <property type="match status" value="1"/>
</dbReference>
<feature type="region of interest" description="Disordered" evidence="2">
    <location>
        <begin position="633"/>
        <end position="668"/>
    </location>
</feature>
<dbReference type="GO" id="GO:0003711">
    <property type="term" value="F:transcription elongation factor activity"/>
    <property type="evidence" value="ECO:0007669"/>
    <property type="project" value="InterPro"/>
</dbReference>
<feature type="coiled-coil region" evidence="1">
    <location>
        <begin position="217"/>
        <end position="390"/>
    </location>
</feature>
<dbReference type="InterPro" id="IPR051375">
    <property type="entry name" value="Tuftelin_GRINL1A/MYZAP/CCD68"/>
</dbReference>
<protein>
    <submittedName>
        <fullName evidence="4">Myocardial zonula adherens protein isoform X2</fullName>
    </submittedName>
</protein>
<feature type="coiled-coil region" evidence="1">
    <location>
        <begin position="143"/>
        <end position="170"/>
    </location>
</feature>
<feature type="compositionally biased region" description="Polar residues" evidence="2">
    <location>
        <begin position="542"/>
        <end position="558"/>
    </location>
</feature>
<reference evidence="4" key="2">
    <citation type="submission" date="2025-08" db="UniProtKB">
        <authorList>
            <consortium name="RefSeq"/>
        </authorList>
    </citation>
    <scope>IDENTIFICATION</scope>
    <source>
        <strain evidence="4">J_2021</strain>
        <tissue evidence="4">Erythrocytes</tissue>
    </source>
</reference>
<feature type="compositionally biased region" description="Low complexity" evidence="2">
    <location>
        <begin position="649"/>
        <end position="666"/>
    </location>
</feature>
<keyword evidence="1" id="KW-0175">Coiled coil</keyword>
<feature type="compositionally biased region" description="Basic and acidic residues" evidence="2">
    <location>
        <begin position="559"/>
        <end position="579"/>
    </location>
</feature>
<proteinExistence type="predicted"/>
<dbReference type="GO" id="GO:0035556">
    <property type="term" value="P:intracellular signal transduction"/>
    <property type="evidence" value="ECO:0007669"/>
    <property type="project" value="TreeGrafter"/>
</dbReference>
<sequence>MMRYNSAATLTTSHSGSAHKPGGVCRLRLTLPSEASLQPKQDEIKKSTSINADPRSKAERRKKRNGYVLSEKNTSEPPTLHLYTIPKNNSPAAVASHGVVYGVVQRAENNHQNEVVVYEWSTNQIKEEMNYIKDVRGTLEKIREKMFGEYDEMKQKVKQLTHEMKVSSIQKEFLESHSQVQSAALDTFGTINSSLNAASIEMQKTLVDMTLESSNIKDEMKNLKHSYEESLDKLKEKQQLLEAAQNENQLLKVKIESSQEANAEVMREMTRKLYSQYEEKLQQEEMKYTAEKEALVDQTRHYLKAIEDASEKVRIAEIKIEERDAKISELDRLVHRMEQEREQLQEQLTRHEERIQNLDNRMQMHSPDRNQRLEEVATSLRERIKHLDDMVHCQQKKVKHMIEEIELLKKKVHYKDLLIQQLLERISFLEGENTELQDKVDYLMANQTKTDKETKDIGTSCDLPERKFLARLPDRGKKILEFTEKVRLAIAESEELKRTGDLLAAFKGDFQAAQGKKNKTNKRVEVDLPLAPNTYLAEEKSSSPQNINGVAGPSNSTEEPSRCHSSKTEITADHKDDHSFNADTLANDLENIHIKDGVEETNQRAQTTSSLQRINLPFLNAAKTKPHYIAVIENRAHSPVKKKEKYKPSKFPSGSNNSSPSQSPGGRELTISAEERRAQDKKHLDDITAARLPPLHHAPSQLLPLEESIALQLAHKKTFEEQQAKLAAGKLLEKLNIKLVKFNPEGDSYMKYRHVKDGEEEA</sequence>
<evidence type="ECO:0000313" key="4">
    <source>
        <dbReference type="RefSeq" id="XP_018110964.1"/>
    </source>
</evidence>
<name>A0A8J0UVN8_XENLA</name>
<dbReference type="Pfam" id="PF15328">
    <property type="entry name" value="GCOM2"/>
    <property type="match status" value="1"/>
</dbReference>
<feature type="region of interest" description="Disordered" evidence="2">
    <location>
        <begin position="538"/>
        <end position="579"/>
    </location>
</feature>
<dbReference type="OrthoDB" id="8788688at2759"/>
<dbReference type="AlphaFoldDB" id="A0A8J0UVN8"/>
<evidence type="ECO:0000256" key="2">
    <source>
        <dbReference type="SAM" id="MobiDB-lite"/>
    </source>
</evidence>
<dbReference type="InterPro" id="IPR026213">
    <property type="entry name" value="GRINL1"/>
</dbReference>
<dbReference type="GO" id="GO:0031674">
    <property type="term" value="C:I band"/>
    <property type="evidence" value="ECO:0000318"/>
    <property type="project" value="GO_Central"/>
</dbReference>
<evidence type="ECO:0000256" key="1">
    <source>
        <dbReference type="SAM" id="Coils"/>
    </source>
</evidence>
<reference evidence="3" key="1">
    <citation type="submission" date="2024-06" db="UniProtKB">
        <authorList>
            <consortium name="RefSeq"/>
        </authorList>
    </citation>
    <scope>NUCLEOTIDE SEQUENCE [LARGE SCALE GENOMIC DNA]</scope>
    <source>
        <strain evidence="3">J_2021</strain>
    </source>
</reference>
<feature type="compositionally biased region" description="Polar residues" evidence="2">
    <location>
        <begin position="1"/>
        <end position="16"/>
    </location>
</feature>
<dbReference type="GeneID" id="108712935"/>